<evidence type="ECO:0000256" key="4">
    <source>
        <dbReference type="SAM" id="SignalP"/>
    </source>
</evidence>
<sequence length="547" mass="61890">MQKRTLIASVICGAMFAGSAVSAQAEEIKQGGTLTVPIINTGFVDNFNPYTTKDLLHGVMFEPLMVFNNMTGETNWRLAESADYSSDLKTITVKLRDGLKWSDGSKLTATDVAFSFNMTKDAPAFDQKGIWSANNLQAVTAVDDTTVTFELNQADSTFIWDLSAYHIVPAAVWSKVDDLTTFTNPNPIGSGPMTTVKYVKAQQLELCRNENYYLENRPYLDCITYRSYNDNSQIQPALIKGEIDWGSNFIADIDATYVKQDPQNHHYWYPAKDAIHLYVNTKEKPFSDLRVRQALSMALDREAIVDIAAYGYPTANFNAGGIGELYKTSIDKDVTSKYSHLTEFNPEKAMKLLDEAGIKDRNGDGFRDDETGKTVEFDIEVVNGWTDWIQVVQMVTEYYEEIGIKANVKTVDWAVYDSNLKDSNYKMSINWSMVATNPIIAYKEYFSTSRIGKTWHAGHGVHSQKIDDLIDSFGQTNKAEEQQDILTELQEFTAENLPFIPLFSNATWFQYNTKKIVGWPSEENPYVHPDWYHGGKRVIILNNLHLK</sequence>
<comment type="similarity">
    <text evidence="1">Belongs to the bacterial solute-binding protein 5 family.</text>
</comment>
<evidence type="ECO:0000256" key="3">
    <source>
        <dbReference type="ARBA" id="ARBA00022729"/>
    </source>
</evidence>
<evidence type="ECO:0000256" key="2">
    <source>
        <dbReference type="ARBA" id="ARBA00022448"/>
    </source>
</evidence>
<dbReference type="GO" id="GO:0015833">
    <property type="term" value="P:peptide transport"/>
    <property type="evidence" value="ECO:0007669"/>
    <property type="project" value="TreeGrafter"/>
</dbReference>
<dbReference type="InterPro" id="IPR023765">
    <property type="entry name" value="SBP_5_CS"/>
</dbReference>
<dbReference type="Gene3D" id="3.40.190.10">
    <property type="entry name" value="Periplasmic binding protein-like II"/>
    <property type="match status" value="1"/>
</dbReference>
<keyword evidence="3 4" id="KW-0732">Signal</keyword>
<comment type="caution">
    <text evidence="6">The sequence shown here is derived from an EMBL/GenBank/DDBJ whole genome shotgun (WGS) entry which is preliminary data.</text>
</comment>
<dbReference type="PANTHER" id="PTHR30290:SF9">
    <property type="entry name" value="OLIGOPEPTIDE-BINDING PROTEIN APPA"/>
    <property type="match status" value="1"/>
</dbReference>
<dbReference type="InterPro" id="IPR000914">
    <property type="entry name" value="SBP_5_dom"/>
</dbReference>
<name>A0A9X2AY51_9VIBR</name>
<dbReference type="PROSITE" id="PS01040">
    <property type="entry name" value="SBP_BACTERIAL_5"/>
    <property type="match status" value="1"/>
</dbReference>
<feature type="signal peptide" evidence="4">
    <location>
        <begin position="1"/>
        <end position="25"/>
    </location>
</feature>
<dbReference type="PIRSF" id="PIRSF002741">
    <property type="entry name" value="MppA"/>
    <property type="match status" value="1"/>
</dbReference>
<evidence type="ECO:0000259" key="5">
    <source>
        <dbReference type="Pfam" id="PF00496"/>
    </source>
</evidence>
<protein>
    <submittedName>
        <fullName evidence="6">ABC transporter substrate-binding protein</fullName>
    </submittedName>
</protein>
<reference evidence="6" key="1">
    <citation type="submission" date="2021-11" db="EMBL/GenBank/DDBJ databases">
        <title>Vibrio ZSDE26 sp. nov. and Vibrio ZSDZ34 sp. nov., isolated from coastal seawater in Qingdao.</title>
        <authorList>
            <person name="Zhang P."/>
        </authorList>
    </citation>
    <scope>NUCLEOTIDE SEQUENCE</scope>
    <source>
        <strain evidence="6">ZSDZ34</strain>
    </source>
</reference>
<dbReference type="GO" id="GO:0030288">
    <property type="term" value="C:outer membrane-bounded periplasmic space"/>
    <property type="evidence" value="ECO:0007669"/>
    <property type="project" value="UniProtKB-ARBA"/>
</dbReference>
<dbReference type="Gene3D" id="3.90.76.10">
    <property type="entry name" value="Dipeptide-binding Protein, Domain 1"/>
    <property type="match status" value="1"/>
</dbReference>
<dbReference type="InterPro" id="IPR039424">
    <property type="entry name" value="SBP_5"/>
</dbReference>
<dbReference type="SUPFAM" id="SSF53850">
    <property type="entry name" value="Periplasmic binding protein-like II"/>
    <property type="match status" value="1"/>
</dbReference>
<dbReference type="EMBL" id="JAJNNZ010000003">
    <property type="protein sequence ID" value="MCJ2376287.1"/>
    <property type="molecule type" value="Genomic_DNA"/>
</dbReference>
<dbReference type="CDD" id="cd08509">
    <property type="entry name" value="PBP2_TmCBP_oligosaccharides_like"/>
    <property type="match status" value="1"/>
</dbReference>
<feature type="domain" description="Solute-binding protein family 5" evidence="5">
    <location>
        <begin position="77"/>
        <end position="448"/>
    </location>
</feature>
<dbReference type="AlphaFoldDB" id="A0A9X2AY51"/>
<proteinExistence type="inferred from homology"/>
<accession>A0A9X2AY51</accession>
<dbReference type="GO" id="GO:0043190">
    <property type="term" value="C:ATP-binding cassette (ABC) transporter complex"/>
    <property type="evidence" value="ECO:0007669"/>
    <property type="project" value="InterPro"/>
</dbReference>
<dbReference type="Pfam" id="PF00496">
    <property type="entry name" value="SBP_bac_5"/>
    <property type="match status" value="1"/>
</dbReference>
<evidence type="ECO:0000256" key="1">
    <source>
        <dbReference type="ARBA" id="ARBA00005695"/>
    </source>
</evidence>
<dbReference type="RefSeq" id="WP_244355727.1">
    <property type="nucleotide sequence ID" value="NZ_JAJNNZ010000003.1"/>
</dbReference>
<organism evidence="6 7">
    <name type="scientific">Vibrio gelatinilyticus</name>
    <dbReference type="NCBI Taxonomy" id="2893468"/>
    <lineage>
        <taxon>Bacteria</taxon>
        <taxon>Pseudomonadati</taxon>
        <taxon>Pseudomonadota</taxon>
        <taxon>Gammaproteobacteria</taxon>
        <taxon>Vibrionales</taxon>
        <taxon>Vibrionaceae</taxon>
        <taxon>Vibrio</taxon>
    </lineage>
</organism>
<dbReference type="GO" id="GO:1904680">
    <property type="term" value="F:peptide transmembrane transporter activity"/>
    <property type="evidence" value="ECO:0007669"/>
    <property type="project" value="TreeGrafter"/>
</dbReference>
<dbReference type="Proteomes" id="UP001139488">
    <property type="component" value="Unassembled WGS sequence"/>
</dbReference>
<dbReference type="InterPro" id="IPR030678">
    <property type="entry name" value="Peptide/Ni-bd"/>
</dbReference>
<feature type="chain" id="PRO_5040918607" evidence="4">
    <location>
        <begin position="26"/>
        <end position="547"/>
    </location>
</feature>
<gene>
    <name evidence="6" type="ORF">LNL84_05505</name>
</gene>
<keyword evidence="2" id="KW-0813">Transport</keyword>
<dbReference type="PANTHER" id="PTHR30290">
    <property type="entry name" value="PERIPLASMIC BINDING COMPONENT OF ABC TRANSPORTER"/>
    <property type="match status" value="1"/>
</dbReference>
<evidence type="ECO:0000313" key="6">
    <source>
        <dbReference type="EMBL" id="MCJ2376287.1"/>
    </source>
</evidence>
<dbReference type="Gene3D" id="3.10.105.10">
    <property type="entry name" value="Dipeptide-binding Protein, Domain 3"/>
    <property type="match status" value="1"/>
</dbReference>
<evidence type="ECO:0000313" key="7">
    <source>
        <dbReference type="Proteomes" id="UP001139488"/>
    </source>
</evidence>
<keyword evidence="7" id="KW-1185">Reference proteome</keyword>